<dbReference type="AlphaFoldDB" id="A0A7J6KXU4"/>
<dbReference type="OrthoDB" id="47785at2759"/>
<organism evidence="1 2">
    <name type="scientific">Perkinsus olseni</name>
    <name type="common">Perkinsus atlanticus</name>
    <dbReference type="NCBI Taxonomy" id="32597"/>
    <lineage>
        <taxon>Eukaryota</taxon>
        <taxon>Sar</taxon>
        <taxon>Alveolata</taxon>
        <taxon>Perkinsozoa</taxon>
        <taxon>Perkinsea</taxon>
        <taxon>Perkinsida</taxon>
        <taxon>Perkinsidae</taxon>
        <taxon>Perkinsus</taxon>
    </lineage>
</organism>
<accession>A0A7J6KXU4</accession>
<comment type="caution">
    <text evidence="1">The sequence shown here is derived from an EMBL/GenBank/DDBJ whole genome shotgun (WGS) entry which is preliminary data.</text>
</comment>
<sequence length="409" mass="45317">MLPASKSTSLFRLRRIEDLPKLTVPQLSSVVSKAMQNKHTDRAFWYLLALRVQHLSSILNPQDYCHIMSGIATSDSVLKDTALRAIMSSLIDSASKKLQLFSPSQVSVLAEISANVELYRESLFTGILPVWAAKRSFVDASSVMRICRAYRKLNVLDEEVLDEVVRYVKKSAFDMSPEDLCEVLDTFAFLSYRSKSLVDCVVVLLTKSPQNATMEHQNITATQAARAVEALTIRPDDSVTEVLMPVTAAPEYIGKLSPPQVALFGYWAAHTKMPAAFNWKVWRRTFTRKWNSMTPGALINCIETIALTVDILAISPSLKTTVEDALVARQDTFDESHITRVFDGCSDIITRRSAMALCGALCKLMPEVTMVSIQWESAVIPSKPQCFAAVCEKFGISGDPPDAHDDVSA</sequence>
<reference evidence="1 2" key="1">
    <citation type="submission" date="2020-04" db="EMBL/GenBank/DDBJ databases">
        <title>Perkinsus olseni comparative genomics.</title>
        <authorList>
            <person name="Bogema D.R."/>
        </authorList>
    </citation>
    <scope>NUCLEOTIDE SEQUENCE [LARGE SCALE GENOMIC DNA]</scope>
    <source>
        <strain evidence="1">ATCC PRA-179</strain>
    </source>
</reference>
<protein>
    <submittedName>
        <fullName evidence="1">Uncharacterized protein</fullName>
    </submittedName>
</protein>
<evidence type="ECO:0000313" key="2">
    <source>
        <dbReference type="Proteomes" id="UP000570595"/>
    </source>
</evidence>
<evidence type="ECO:0000313" key="1">
    <source>
        <dbReference type="EMBL" id="KAF4651980.1"/>
    </source>
</evidence>
<name>A0A7J6KXU4_PEROL</name>
<dbReference type="EMBL" id="JABAHT010000774">
    <property type="protein sequence ID" value="KAF4651980.1"/>
    <property type="molecule type" value="Genomic_DNA"/>
</dbReference>
<gene>
    <name evidence="1" type="ORF">FOZ61_010007</name>
</gene>
<dbReference type="Proteomes" id="UP000570595">
    <property type="component" value="Unassembled WGS sequence"/>
</dbReference>
<proteinExistence type="predicted"/>